<proteinExistence type="predicted"/>
<evidence type="ECO:0000313" key="4">
    <source>
        <dbReference type="Proteomes" id="UP001253848"/>
    </source>
</evidence>
<keyword evidence="4" id="KW-1185">Reference proteome</keyword>
<name>A0ABU3DUP2_9FLAO</name>
<evidence type="ECO:0000313" key="3">
    <source>
        <dbReference type="EMBL" id="MDT0687438.1"/>
    </source>
</evidence>
<feature type="compositionally biased region" description="Polar residues" evidence="1">
    <location>
        <begin position="21"/>
        <end position="41"/>
    </location>
</feature>
<dbReference type="SUPFAM" id="SSF50952">
    <property type="entry name" value="Soluble quinoprotein glucose dehydrogenase"/>
    <property type="match status" value="1"/>
</dbReference>
<dbReference type="Pfam" id="PF07995">
    <property type="entry name" value="GSDH"/>
    <property type="match status" value="1"/>
</dbReference>
<evidence type="ECO:0000256" key="1">
    <source>
        <dbReference type="SAM" id="MobiDB-lite"/>
    </source>
</evidence>
<dbReference type="EMBL" id="JAVRHN010000011">
    <property type="protein sequence ID" value="MDT0687438.1"/>
    <property type="molecule type" value="Genomic_DNA"/>
</dbReference>
<reference evidence="3 4" key="1">
    <citation type="submission" date="2023-09" db="EMBL/GenBank/DDBJ databases">
        <authorList>
            <person name="Rey-Velasco X."/>
        </authorList>
    </citation>
    <scope>NUCLEOTIDE SEQUENCE [LARGE SCALE GENOMIC DNA]</scope>
    <source>
        <strain evidence="3 4">F225</strain>
    </source>
</reference>
<feature type="domain" description="Glucose/Sorbosone dehydrogenase" evidence="2">
    <location>
        <begin position="66"/>
        <end position="384"/>
    </location>
</feature>
<dbReference type="PANTHER" id="PTHR19328:SF75">
    <property type="entry name" value="ALDOSE SUGAR DEHYDROGENASE YLII"/>
    <property type="match status" value="1"/>
</dbReference>
<dbReference type="InterPro" id="IPR012938">
    <property type="entry name" value="Glc/Sorbosone_DH"/>
</dbReference>
<dbReference type="Gene3D" id="2.120.10.30">
    <property type="entry name" value="TolB, C-terminal domain"/>
    <property type="match status" value="1"/>
</dbReference>
<dbReference type="EC" id="1.1.5.-" evidence="3"/>
<accession>A0ABU3DUP2</accession>
<dbReference type="PANTHER" id="PTHR19328">
    <property type="entry name" value="HEDGEHOG-INTERACTING PROTEIN"/>
    <property type="match status" value="1"/>
</dbReference>
<evidence type="ECO:0000259" key="2">
    <source>
        <dbReference type="Pfam" id="PF07995"/>
    </source>
</evidence>
<dbReference type="GO" id="GO:0016491">
    <property type="term" value="F:oxidoreductase activity"/>
    <property type="evidence" value="ECO:0007669"/>
    <property type="project" value="UniProtKB-KW"/>
</dbReference>
<feature type="region of interest" description="Disordered" evidence="1">
    <location>
        <begin position="20"/>
        <end position="52"/>
    </location>
</feature>
<dbReference type="InterPro" id="IPR011042">
    <property type="entry name" value="6-blade_b-propeller_TolB-like"/>
</dbReference>
<protein>
    <submittedName>
        <fullName evidence="3">PQQ-dependent sugar dehydrogenase</fullName>
        <ecNumber evidence="3">1.1.5.-</ecNumber>
    </submittedName>
</protein>
<dbReference type="Proteomes" id="UP001253848">
    <property type="component" value="Unassembled WGS sequence"/>
</dbReference>
<comment type="caution">
    <text evidence="3">The sequence shown here is derived from an EMBL/GenBank/DDBJ whole genome shotgun (WGS) entry which is preliminary data.</text>
</comment>
<gene>
    <name evidence="3" type="ORF">RM541_13800</name>
</gene>
<dbReference type="RefSeq" id="WP_311500723.1">
    <property type="nucleotide sequence ID" value="NZ_JAVRHN010000011.1"/>
</dbReference>
<keyword evidence="3" id="KW-0560">Oxidoreductase</keyword>
<organism evidence="3 4">
    <name type="scientific">Autumnicola psychrophila</name>
    <dbReference type="NCBI Taxonomy" id="3075592"/>
    <lineage>
        <taxon>Bacteria</taxon>
        <taxon>Pseudomonadati</taxon>
        <taxon>Bacteroidota</taxon>
        <taxon>Flavobacteriia</taxon>
        <taxon>Flavobacteriales</taxon>
        <taxon>Flavobacteriaceae</taxon>
        <taxon>Autumnicola</taxon>
    </lineage>
</organism>
<sequence>MKKLLFLIVVTVTLHACGENGKNTDTATADQNSAEETTIENNVPEPIPAESTSGSYSYEVVVSDMQIPWGFTFMSDGSMLITEKSGEIIHFKDGTKQQIKGVPEVYDRGQGGLLDIVLHPNYEETGWIYISYASPEGSEEGGNTAVMRGKLENGSFTSKEVLYKASPNTTKGQHFGSRIVFDNEGYLYFTAGERGARDENPQDITRDNGKVYRLNDDGTVPESNPFTENEDAKKAIFSYGHRNPQGMILHPGTGEVWVHEHGPQGGDEINVIKKGENYGWPAVTYGENYGGGAITDETSNPEMEDPIFYWLPSIAPSGMAYITSEKFPELKGDLLVGSLKFQYIEHLTLNGKKIEKREKILEEIGRVRDVRQGPNGDIFAAIEGTGIIKLTKEE</sequence>
<dbReference type="InterPro" id="IPR011041">
    <property type="entry name" value="Quinoprot_gluc/sorb_DH_b-prop"/>
</dbReference>